<dbReference type="EnsemblPlants" id="KQK14493">
    <property type="protein sequence ID" value="KQK14493"/>
    <property type="gene ID" value="BRADI_1g16646v3"/>
</dbReference>
<dbReference type="OrthoDB" id="677671at2759"/>
<dbReference type="Pfam" id="PF00646">
    <property type="entry name" value="F-box"/>
    <property type="match status" value="1"/>
</dbReference>
<dbReference type="PANTHER" id="PTHR33110">
    <property type="entry name" value="F-BOX/KELCH-REPEAT PROTEIN-RELATED"/>
    <property type="match status" value="1"/>
</dbReference>
<dbReference type="SUPFAM" id="SSF81383">
    <property type="entry name" value="F-box domain"/>
    <property type="match status" value="1"/>
</dbReference>
<gene>
    <name evidence="3" type="ORF">BRADI_1g16646v3</name>
</gene>
<dbReference type="InParanoid" id="A0A0Q3GVP1"/>
<evidence type="ECO:0000259" key="2">
    <source>
        <dbReference type="SMART" id="SM00256"/>
    </source>
</evidence>
<reference evidence="4" key="3">
    <citation type="submission" date="2018-08" db="UniProtKB">
        <authorList>
            <consortium name="EnsemblPlants"/>
        </authorList>
    </citation>
    <scope>IDENTIFICATION</scope>
    <source>
        <strain evidence="4">cv. Bd21</strain>
    </source>
</reference>
<organism evidence="3">
    <name type="scientific">Brachypodium distachyon</name>
    <name type="common">Purple false brome</name>
    <name type="synonym">Trachynia distachya</name>
    <dbReference type="NCBI Taxonomy" id="15368"/>
    <lineage>
        <taxon>Eukaryota</taxon>
        <taxon>Viridiplantae</taxon>
        <taxon>Streptophyta</taxon>
        <taxon>Embryophyta</taxon>
        <taxon>Tracheophyta</taxon>
        <taxon>Spermatophyta</taxon>
        <taxon>Magnoliopsida</taxon>
        <taxon>Liliopsida</taxon>
        <taxon>Poales</taxon>
        <taxon>Poaceae</taxon>
        <taxon>BOP clade</taxon>
        <taxon>Pooideae</taxon>
        <taxon>Stipodae</taxon>
        <taxon>Brachypodieae</taxon>
        <taxon>Brachypodium</taxon>
    </lineage>
</organism>
<dbReference type="Proteomes" id="UP000008810">
    <property type="component" value="Chromosome 1"/>
</dbReference>
<dbReference type="Gene3D" id="1.20.1280.50">
    <property type="match status" value="1"/>
</dbReference>
<dbReference type="EMBL" id="CM000880">
    <property type="protein sequence ID" value="KQK14493.2"/>
    <property type="molecule type" value="Genomic_DNA"/>
</dbReference>
<sequence length="395" mass="44174">MAWSRLLPELLDMVIARVPLPADRARFRAVCRPWRSAVRHHVPYSQQLPWIVAPDGSFMAVVSDGGATTTCVVSNNSDGRLVYGTAVEEIRRRRKRYFLHNPFFGATVPFPELESAIGDASDLIAVTTNTYEYPLIVCQRGRGTWLPKIYTLPYYGIIDVAFFGDNKLYVTTLAEDLFVLDLAEDLTGRPTVSNVKRVIGHPMDGDEGDDDGQDDDDEDDQDDDYDDNQGDDKSECSDYDQEDVSCSDGEPLNGEAPSVTGGSDDDDMNNDKTTTSVVEGILESTNGYKREGCDVLLTGWYLIESHGKLLMVRRQWLVTAFSGKNHTHQVDLFEADEDAGAWVPITDGLGVDVIYFDDMYDKFDMRSGTLKPSGSKERPFHLWLAWLFPPQVLVV</sequence>
<feature type="domain" description="F-box" evidence="2">
    <location>
        <begin position="7"/>
        <end position="47"/>
    </location>
</feature>
<dbReference type="PANTHER" id="PTHR33110:SF82">
    <property type="entry name" value="OS07G0500250 PROTEIN"/>
    <property type="match status" value="1"/>
</dbReference>
<evidence type="ECO:0000256" key="1">
    <source>
        <dbReference type="SAM" id="MobiDB-lite"/>
    </source>
</evidence>
<reference evidence="3 4" key="1">
    <citation type="journal article" date="2010" name="Nature">
        <title>Genome sequencing and analysis of the model grass Brachypodium distachyon.</title>
        <authorList>
            <consortium name="International Brachypodium Initiative"/>
        </authorList>
    </citation>
    <scope>NUCLEOTIDE SEQUENCE [LARGE SCALE GENOMIC DNA]</scope>
    <source>
        <strain evidence="3 4">Bd21</strain>
    </source>
</reference>
<dbReference type="AlphaFoldDB" id="A0A0Q3GVP1"/>
<dbReference type="SMART" id="SM00256">
    <property type="entry name" value="FBOX"/>
    <property type="match status" value="1"/>
</dbReference>
<proteinExistence type="predicted"/>
<evidence type="ECO:0000313" key="3">
    <source>
        <dbReference type="EMBL" id="KQK14493.2"/>
    </source>
</evidence>
<dbReference type="Gramene" id="KQK14493">
    <property type="protein sequence ID" value="KQK14493"/>
    <property type="gene ID" value="BRADI_1g16646v3"/>
</dbReference>
<dbReference type="InterPro" id="IPR001810">
    <property type="entry name" value="F-box_dom"/>
</dbReference>
<reference evidence="3" key="2">
    <citation type="submission" date="2017-06" db="EMBL/GenBank/DDBJ databases">
        <title>WGS assembly of Brachypodium distachyon.</title>
        <authorList>
            <consortium name="The International Brachypodium Initiative"/>
            <person name="Lucas S."/>
            <person name="Harmon-Smith M."/>
            <person name="Lail K."/>
            <person name="Tice H."/>
            <person name="Grimwood J."/>
            <person name="Bruce D."/>
            <person name="Barry K."/>
            <person name="Shu S."/>
            <person name="Lindquist E."/>
            <person name="Wang M."/>
            <person name="Pitluck S."/>
            <person name="Vogel J.P."/>
            <person name="Garvin D.F."/>
            <person name="Mockler T.C."/>
            <person name="Schmutz J."/>
            <person name="Rokhsar D."/>
            <person name="Bevan M.W."/>
        </authorList>
    </citation>
    <scope>NUCLEOTIDE SEQUENCE</scope>
    <source>
        <strain evidence="3">Bd21</strain>
    </source>
</reference>
<name>A0A0Q3GVP1_BRADI</name>
<dbReference type="InterPro" id="IPR036047">
    <property type="entry name" value="F-box-like_dom_sf"/>
</dbReference>
<accession>A0A0Q3GVP1</accession>
<evidence type="ECO:0000313" key="5">
    <source>
        <dbReference type="Proteomes" id="UP000008810"/>
    </source>
</evidence>
<feature type="compositionally biased region" description="Acidic residues" evidence="1">
    <location>
        <begin position="205"/>
        <end position="229"/>
    </location>
</feature>
<evidence type="ECO:0000313" key="4">
    <source>
        <dbReference type="EnsemblPlants" id="KQK14493"/>
    </source>
</evidence>
<keyword evidence="5" id="KW-1185">Reference proteome</keyword>
<feature type="region of interest" description="Disordered" evidence="1">
    <location>
        <begin position="197"/>
        <end position="272"/>
    </location>
</feature>
<protein>
    <recommendedName>
        <fullName evidence="2">F-box domain-containing protein</fullName>
    </recommendedName>
</protein>